<dbReference type="EMBL" id="JACGCM010000938">
    <property type="protein sequence ID" value="KAF6164238.1"/>
    <property type="molecule type" value="Genomic_DNA"/>
</dbReference>
<gene>
    <name evidence="1" type="ORF">GIB67_010208</name>
</gene>
<dbReference type="AlphaFoldDB" id="A0A7J7NBK8"/>
<reference evidence="1 2" key="1">
    <citation type="journal article" date="2020" name="IScience">
        <title>Genome Sequencing of the Endangered Kingdonia uniflora (Circaeasteraceae, Ranunculales) Reveals Potential Mechanisms of Evolutionary Specialization.</title>
        <authorList>
            <person name="Sun Y."/>
            <person name="Deng T."/>
            <person name="Zhang A."/>
            <person name="Moore M.J."/>
            <person name="Landis J.B."/>
            <person name="Lin N."/>
            <person name="Zhang H."/>
            <person name="Zhang X."/>
            <person name="Huang J."/>
            <person name="Zhang X."/>
            <person name="Sun H."/>
            <person name="Wang H."/>
        </authorList>
    </citation>
    <scope>NUCLEOTIDE SEQUENCE [LARGE SCALE GENOMIC DNA]</scope>
    <source>
        <strain evidence="1">TB1705</strain>
        <tissue evidence="1">Leaf</tissue>
    </source>
</reference>
<dbReference type="Proteomes" id="UP000541444">
    <property type="component" value="Unassembled WGS sequence"/>
</dbReference>
<sequence length="63" mass="6785">MRATGLLTRDNILVGGMATRGSEGRDMNSPKIYPQGGESTLRVNFVYATSPIHLAAGKHLGWI</sequence>
<proteinExistence type="predicted"/>
<name>A0A7J7NBK8_9MAGN</name>
<protein>
    <submittedName>
        <fullName evidence="1">Uncharacterized protein</fullName>
    </submittedName>
</protein>
<accession>A0A7J7NBK8</accession>
<evidence type="ECO:0000313" key="1">
    <source>
        <dbReference type="EMBL" id="KAF6164238.1"/>
    </source>
</evidence>
<organism evidence="1 2">
    <name type="scientific">Kingdonia uniflora</name>
    <dbReference type="NCBI Taxonomy" id="39325"/>
    <lineage>
        <taxon>Eukaryota</taxon>
        <taxon>Viridiplantae</taxon>
        <taxon>Streptophyta</taxon>
        <taxon>Embryophyta</taxon>
        <taxon>Tracheophyta</taxon>
        <taxon>Spermatophyta</taxon>
        <taxon>Magnoliopsida</taxon>
        <taxon>Ranunculales</taxon>
        <taxon>Circaeasteraceae</taxon>
        <taxon>Kingdonia</taxon>
    </lineage>
</organism>
<keyword evidence="2" id="KW-1185">Reference proteome</keyword>
<comment type="caution">
    <text evidence="1">The sequence shown here is derived from an EMBL/GenBank/DDBJ whole genome shotgun (WGS) entry which is preliminary data.</text>
</comment>
<evidence type="ECO:0000313" key="2">
    <source>
        <dbReference type="Proteomes" id="UP000541444"/>
    </source>
</evidence>